<accession>A0A915PV70</accession>
<dbReference type="Proteomes" id="UP000887581">
    <property type="component" value="Unplaced"/>
</dbReference>
<proteinExistence type="predicted"/>
<sequence>MIVIYNCDTIVTLPVSKHVDFTAHVTKTLPFQRPCHVSSIDYDMEMCRFHGSQAEDTSIHRACHGNVSIIAIEIREPVDFTAHKQKTRRFTEHVTETAHKQKTRRFTEHVTETCCIDRMNRGISQRFEFSP</sequence>
<dbReference type="WBParaSite" id="sdigi.contig458.g8458.t1">
    <property type="protein sequence ID" value="sdigi.contig458.g8458.t1"/>
    <property type="gene ID" value="sdigi.contig458.g8458"/>
</dbReference>
<name>A0A915PV70_9BILA</name>
<protein>
    <submittedName>
        <fullName evidence="2">Uncharacterized protein</fullName>
    </submittedName>
</protein>
<reference evidence="2" key="1">
    <citation type="submission" date="2022-11" db="UniProtKB">
        <authorList>
            <consortium name="WormBaseParasite"/>
        </authorList>
    </citation>
    <scope>IDENTIFICATION</scope>
</reference>
<keyword evidence="1" id="KW-1185">Reference proteome</keyword>
<organism evidence="1 2">
    <name type="scientific">Setaria digitata</name>
    <dbReference type="NCBI Taxonomy" id="48799"/>
    <lineage>
        <taxon>Eukaryota</taxon>
        <taxon>Metazoa</taxon>
        <taxon>Ecdysozoa</taxon>
        <taxon>Nematoda</taxon>
        <taxon>Chromadorea</taxon>
        <taxon>Rhabditida</taxon>
        <taxon>Spirurina</taxon>
        <taxon>Spiruromorpha</taxon>
        <taxon>Filarioidea</taxon>
        <taxon>Setariidae</taxon>
        <taxon>Setaria</taxon>
    </lineage>
</organism>
<evidence type="ECO:0000313" key="2">
    <source>
        <dbReference type="WBParaSite" id="sdigi.contig458.g8458.t1"/>
    </source>
</evidence>
<evidence type="ECO:0000313" key="1">
    <source>
        <dbReference type="Proteomes" id="UP000887581"/>
    </source>
</evidence>
<dbReference type="AlphaFoldDB" id="A0A915PV70"/>